<evidence type="ECO:0000256" key="1">
    <source>
        <dbReference type="RuleBase" id="RU000487"/>
    </source>
</evidence>
<dbReference type="STRING" id="30611.ENSOGAP00000018326"/>
<evidence type="ECO:0000256" key="2">
    <source>
        <dbReference type="SAM" id="SignalP"/>
    </source>
</evidence>
<keyword evidence="2" id="KW-0732">Signal</keyword>
<evidence type="ECO:0000313" key="4">
    <source>
        <dbReference type="Proteomes" id="UP000005225"/>
    </source>
</evidence>
<dbReference type="Proteomes" id="UP000005225">
    <property type="component" value="Unassembled WGS sequence"/>
</dbReference>
<reference evidence="3" key="3">
    <citation type="submission" date="2025-09" db="UniProtKB">
        <authorList>
            <consortium name="Ensembl"/>
        </authorList>
    </citation>
    <scope>IDENTIFICATION</scope>
</reference>
<name>H0XQD4_OTOGA</name>
<sequence>MANTALLALCSTGVFTGLAVEAGAGVCHATPIYAGHSWQEATFRLDVAGSTLSRYLRELLVSGCPDLREQALPRKAITQLKKRCCYVSLDFESDLRNPARHRPASFLMDNGCSIHLRSERFRCPEPIFQPGLVGQTEPGLPVLAFRALHKMPTTLRTRLANTVVLAGGSTLFPGFPERLALELEALCQRQGNTALRPRLVAKPKRGIAVWTGGSMVASLHSFKRSWMTRSMYQECGPRLVYEVFN</sequence>
<protein>
    <submittedName>
        <fullName evidence="3">Actin like 10</fullName>
    </submittedName>
</protein>
<reference evidence="4" key="1">
    <citation type="submission" date="2011-03" db="EMBL/GenBank/DDBJ databases">
        <title>Version 3 of the genome sequence of Otolemur garnettii (Bushbaby).</title>
        <authorList>
            <consortium name="The Broad Institute Genome Sequencing Platform"/>
            <person name="Di Palma F."/>
            <person name="Johnson J."/>
            <person name="Lander E.S."/>
            <person name="Lindblad-Toh K."/>
            <person name="Jaffe D.B."/>
            <person name="Gnerre S."/>
            <person name="MacCallum I."/>
            <person name="Przybylski D."/>
            <person name="Ribeiro F.J."/>
            <person name="Burton J.N."/>
            <person name="Walker B.J."/>
            <person name="Sharpe T."/>
            <person name="Hall G."/>
        </authorList>
    </citation>
    <scope>NUCLEOTIDE SEQUENCE [LARGE SCALE GENOMIC DNA]</scope>
</reference>
<dbReference type="FunFam" id="3.30.420.40:FF:000058">
    <property type="entry name" value="Putative actin-related protein 5"/>
    <property type="match status" value="1"/>
</dbReference>
<feature type="chain" id="PRO_5003545536" evidence="2">
    <location>
        <begin position="30"/>
        <end position="245"/>
    </location>
</feature>
<dbReference type="AlphaFoldDB" id="H0XQD4"/>
<dbReference type="Gene3D" id="3.90.640.10">
    <property type="entry name" value="Actin, Chain A, domain 4"/>
    <property type="match status" value="1"/>
</dbReference>
<dbReference type="eggNOG" id="KOG0676">
    <property type="taxonomic scope" value="Eukaryota"/>
</dbReference>
<reference evidence="3" key="2">
    <citation type="submission" date="2025-08" db="UniProtKB">
        <authorList>
            <consortium name="Ensembl"/>
        </authorList>
    </citation>
    <scope>IDENTIFICATION</scope>
</reference>
<dbReference type="EMBL" id="AAQR03054211">
    <property type="status" value="NOT_ANNOTATED_CDS"/>
    <property type="molecule type" value="Genomic_DNA"/>
</dbReference>
<feature type="signal peptide" evidence="2">
    <location>
        <begin position="1"/>
        <end position="29"/>
    </location>
</feature>
<dbReference type="FunCoup" id="H0XQD4">
    <property type="interactions" value="4"/>
</dbReference>
<dbReference type="PANTHER" id="PTHR11937">
    <property type="entry name" value="ACTIN"/>
    <property type="match status" value="1"/>
</dbReference>
<dbReference type="Ensembl" id="ENSOGAT00000010440.2">
    <property type="protein sequence ID" value="ENSOGAP00000018326.1"/>
    <property type="gene ID" value="ENSOGAG00000010438.2"/>
</dbReference>
<accession>H0XQD4</accession>
<dbReference type="GeneTree" id="ENSGT00940000162922"/>
<dbReference type="InParanoid" id="H0XQD4"/>
<comment type="similarity">
    <text evidence="1">Belongs to the actin family.</text>
</comment>
<keyword evidence="4" id="KW-1185">Reference proteome</keyword>
<dbReference type="SUPFAM" id="SSF53067">
    <property type="entry name" value="Actin-like ATPase domain"/>
    <property type="match status" value="1"/>
</dbReference>
<dbReference type="Pfam" id="PF00022">
    <property type="entry name" value="Actin"/>
    <property type="match status" value="2"/>
</dbReference>
<dbReference type="SMART" id="SM00268">
    <property type="entry name" value="ACTIN"/>
    <property type="match status" value="1"/>
</dbReference>
<evidence type="ECO:0000313" key="3">
    <source>
        <dbReference type="Ensembl" id="ENSOGAP00000018326.1"/>
    </source>
</evidence>
<dbReference type="InterPro" id="IPR004000">
    <property type="entry name" value="Actin"/>
</dbReference>
<proteinExistence type="inferred from homology"/>
<dbReference type="OMA" id="HWMTRAM"/>
<dbReference type="InterPro" id="IPR043129">
    <property type="entry name" value="ATPase_NBD"/>
</dbReference>
<dbReference type="Gene3D" id="3.30.420.40">
    <property type="match status" value="2"/>
</dbReference>
<dbReference type="HOGENOM" id="CLU_027965_5_2_1"/>
<organism evidence="3 4">
    <name type="scientific">Otolemur garnettii</name>
    <name type="common">Small-eared galago</name>
    <name type="synonym">Garnett's greater bushbaby</name>
    <dbReference type="NCBI Taxonomy" id="30611"/>
    <lineage>
        <taxon>Eukaryota</taxon>
        <taxon>Metazoa</taxon>
        <taxon>Chordata</taxon>
        <taxon>Craniata</taxon>
        <taxon>Vertebrata</taxon>
        <taxon>Euteleostomi</taxon>
        <taxon>Mammalia</taxon>
        <taxon>Eutheria</taxon>
        <taxon>Euarchontoglires</taxon>
        <taxon>Primates</taxon>
        <taxon>Strepsirrhini</taxon>
        <taxon>Lorisiformes</taxon>
        <taxon>Galagidae</taxon>
        <taxon>Otolemur</taxon>
    </lineage>
</organism>